<sequence length="281" mass="29294">MRFALATVLALAAAVCAHHTSEDSSRSLFHGIHQLEGLLADADARSGEDGLWDGDAAANADAISLHSDLGPGLNLFGRARGVTPGTMRCMHPAPGADADAGIQCTSKRWGALHSTDDLLARAVLDARPTQLKDVSAADVARRPTASHLGDANVETDQEHRARRKEILGRLLRSRRRRLSAPAPVPDALVHLLAAEDAHLDGLAYARLAPRSMGGSQVVGEWEWGAVLACGRVDGLADVEVGAGERGAEVVREALPSPGLSRGAGGFRFGNGSGNGMGTDGF</sequence>
<keyword evidence="1" id="KW-0732">Signal</keyword>
<proteinExistence type="predicted"/>
<gene>
    <name evidence="2" type="ORF">DFH08DRAFT_944205</name>
</gene>
<dbReference type="EMBL" id="JARIHO010000081">
    <property type="protein sequence ID" value="KAJ7309474.1"/>
    <property type="molecule type" value="Genomic_DNA"/>
</dbReference>
<accession>A0AAD6Z6Q1</accession>
<evidence type="ECO:0000313" key="2">
    <source>
        <dbReference type="EMBL" id="KAJ7309474.1"/>
    </source>
</evidence>
<dbReference type="AlphaFoldDB" id="A0AAD6Z6Q1"/>
<feature type="signal peptide" evidence="1">
    <location>
        <begin position="1"/>
        <end position="17"/>
    </location>
</feature>
<feature type="chain" id="PRO_5041960613" evidence="1">
    <location>
        <begin position="18"/>
        <end position="281"/>
    </location>
</feature>
<evidence type="ECO:0000256" key="1">
    <source>
        <dbReference type="SAM" id="SignalP"/>
    </source>
</evidence>
<protein>
    <submittedName>
        <fullName evidence="2">Uncharacterized protein</fullName>
    </submittedName>
</protein>
<organism evidence="2 3">
    <name type="scientific">Mycena albidolilacea</name>
    <dbReference type="NCBI Taxonomy" id="1033008"/>
    <lineage>
        <taxon>Eukaryota</taxon>
        <taxon>Fungi</taxon>
        <taxon>Dikarya</taxon>
        <taxon>Basidiomycota</taxon>
        <taxon>Agaricomycotina</taxon>
        <taxon>Agaricomycetes</taxon>
        <taxon>Agaricomycetidae</taxon>
        <taxon>Agaricales</taxon>
        <taxon>Marasmiineae</taxon>
        <taxon>Mycenaceae</taxon>
        <taxon>Mycena</taxon>
    </lineage>
</organism>
<dbReference type="Proteomes" id="UP001218218">
    <property type="component" value="Unassembled WGS sequence"/>
</dbReference>
<name>A0AAD6Z6Q1_9AGAR</name>
<reference evidence="2" key="1">
    <citation type="submission" date="2023-03" db="EMBL/GenBank/DDBJ databases">
        <title>Massive genome expansion in bonnet fungi (Mycena s.s.) driven by repeated elements and novel gene families across ecological guilds.</title>
        <authorList>
            <consortium name="Lawrence Berkeley National Laboratory"/>
            <person name="Harder C.B."/>
            <person name="Miyauchi S."/>
            <person name="Viragh M."/>
            <person name="Kuo A."/>
            <person name="Thoen E."/>
            <person name="Andreopoulos B."/>
            <person name="Lu D."/>
            <person name="Skrede I."/>
            <person name="Drula E."/>
            <person name="Henrissat B."/>
            <person name="Morin E."/>
            <person name="Kohler A."/>
            <person name="Barry K."/>
            <person name="LaButti K."/>
            <person name="Morin E."/>
            <person name="Salamov A."/>
            <person name="Lipzen A."/>
            <person name="Mereny Z."/>
            <person name="Hegedus B."/>
            <person name="Baldrian P."/>
            <person name="Stursova M."/>
            <person name="Weitz H."/>
            <person name="Taylor A."/>
            <person name="Grigoriev I.V."/>
            <person name="Nagy L.G."/>
            <person name="Martin F."/>
            <person name="Kauserud H."/>
        </authorList>
    </citation>
    <scope>NUCLEOTIDE SEQUENCE</scope>
    <source>
        <strain evidence="2">CBHHK002</strain>
    </source>
</reference>
<comment type="caution">
    <text evidence="2">The sequence shown here is derived from an EMBL/GenBank/DDBJ whole genome shotgun (WGS) entry which is preliminary data.</text>
</comment>
<keyword evidence="3" id="KW-1185">Reference proteome</keyword>
<evidence type="ECO:0000313" key="3">
    <source>
        <dbReference type="Proteomes" id="UP001218218"/>
    </source>
</evidence>